<accession>H8X6U5</accession>
<evidence type="ECO:0000256" key="2">
    <source>
        <dbReference type="ARBA" id="ARBA00022679"/>
    </source>
</evidence>
<dbReference type="InterPro" id="IPR000905">
    <property type="entry name" value="Gcp-like_dom"/>
</dbReference>
<dbReference type="GeneID" id="14541008"/>
<dbReference type="InterPro" id="IPR017860">
    <property type="entry name" value="Peptidase_M22_CS"/>
</dbReference>
<dbReference type="GO" id="GO:0005739">
    <property type="term" value="C:mitochondrion"/>
    <property type="evidence" value="ECO:0007669"/>
    <property type="project" value="TreeGrafter"/>
</dbReference>
<evidence type="ECO:0000259" key="7">
    <source>
        <dbReference type="Pfam" id="PF00814"/>
    </source>
</evidence>
<dbReference type="Proteomes" id="UP000005018">
    <property type="component" value="Chromosome 5"/>
</dbReference>
<dbReference type="KEGG" id="cot:CORT_0E01170"/>
<evidence type="ECO:0000256" key="4">
    <source>
        <dbReference type="ARBA" id="ARBA00022723"/>
    </source>
</evidence>
<keyword evidence="3" id="KW-0819">tRNA processing</keyword>
<dbReference type="RefSeq" id="XP_003869839.1">
    <property type="nucleotide sequence ID" value="XM_003869790.1"/>
</dbReference>
<dbReference type="PROSITE" id="PS01016">
    <property type="entry name" value="GLYCOPROTEASE"/>
    <property type="match status" value="1"/>
</dbReference>
<dbReference type="InterPro" id="IPR043129">
    <property type="entry name" value="ATPase_NBD"/>
</dbReference>
<dbReference type="EMBL" id="HE681723">
    <property type="protein sequence ID" value="CCG23706.1"/>
    <property type="molecule type" value="Genomic_DNA"/>
</dbReference>
<keyword evidence="5" id="KW-0012">Acyltransferase</keyword>
<dbReference type="GO" id="GO:0072670">
    <property type="term" value="P:mitochondrial tRNA threonylcarbamoyladenosine modification"/>
    <property type="evidence" value="ECO:0007669"/>
    <property type="project" value="TreeGrafter"/>
</dbReference>
<protein>
    <recommendedName>
        <fullName evidence="1">N(6)-L-threonylcarbamoyladenine synthase</fullName>
        <ecNumber evidence="1">2.3.1.234</ecNumber>
    </recommendedName>
</protein>
<dbReference type="Pfam" id="PF00814">
    <property type="entry name" value="TsaD"/>
    <property type="match status" value="1"/>
</dbReference>
<dbReference type="InterPro" id="IPR017861">
    <property type="entry name" value="KAE1/TsaD"/>
</dbReference>
<dbReference type="HOGENOM" id="CLU_023208_4_1_1"/>
<dbReference type="AlphaFoldDB" id="H8X6U5"/>
<evidence type="ECO:0000313" key="9">
    <source>
        <dbReference type="Proteomes" id="UP000005018"/>
    </source>
</evidence>
<reference evidence="8 9" key="1">
    <citation type="journal article" date="2012" name="PLoS ONE">
        <title>Sequence and analysis of the genome of the pathogenic yeast Candida orthopsilosis.</title>
        <authorList>
            <person name="Riccombeni A."/>
            <person name="Vidanes G."/>
            <person name="Proux-Wera E."/>
            <person name="Wolfe K.H."/>
            <person name="Butler G."/>
        </authorList>
    </citation>
    <scope>NUCLEOTIDE SEQUENCE [LARGE SCALE GENOMIC DNA]</scope>
    <source>
        <strain evidence="8 9">Co 90-125</strain>
    </source>
</reference>
<name>H8X6U5_CANO9</name>
<gene>
    <name evidence="8" type="ORF">CORT_0E01170</name>
</gene>
<dbReference type="Gene3D" id="3.30.420.40">
    <property type="match status" value="3"/>
</dbReference>
<dbReference type="PANTHER" id="PTHR11735:SF6">
    <property type="entry name" value="TRNA N6-ADENOSINE THREONYLCARBAMOYLTRANSFERASE, MITOCHONDRIAL"/>
    <property type="match status" value="1"/>
</dbReference>
<dbReference type="PRINTS" id="PR00789">
    <property type="entry name" value="OSIALOPTASE"/>
</dbReference>
<dbReference type="EC" id="2.3.1.234" evidence="1"/>
<evidence type="ECO:0000256" key="6">
    <source>
        <dbReference type="ARBA" id="ARBA00048117"/>
    </source>
</evidence>
<keyword evidence="9" id="KW-1185">Reference proteome</keyword>
<keyword evidence="4" id="KW-0479">Metal-binding</keyword>
<evidence type="ECO:0000313" key="8">
    <source>
        <dbReference type="EMBL" id="CCG23706.1"/>
    </source>
</evidence>
<comment type="catalytic activity">
    <reaction evidence="6">
        <text>L-threonylcarbamoyladenylate + adenosine(37) in tRNA = N(6)-L-threonylcarbamoyladenosine(37) in tRNA + AMP + H(+)</text>
        <dbReference type="Rhea" id="RHEA:37059"/>
        <dbReference type="Rhea" id="RHEA-COMP:10162"/>
        <dbReference type="Rhea" id="RHEA-COMP:10163"/>
        <dbReference type="ChEBI" id="CHEBI:15378"/>
        <dbReference type="ChEBI" id="CHEBI:73682"/>
        <dbReference type="ChEBI" id="CHEBI:74411"/>
        <dbReference type="ChEBI" id="CHEBI:74418"/>
        <dbReference type="ChEBI" id="CHEBI:456215"/>
        <dbReference type="EC" id="2.3.1.234"/>
    </reaction>
</comment>
<dbReference type="OrthoDB" id="10259622at2759"/>
<evidence type="ECO:0000256" key="1">
    <source>
        <dbReference type="ARBA" id="ARBA00012156"/>
    </source>
</evidence>
<dbReference type="GO" id="GO:0046872">
    <property type="term" value="F:metal ion binding"/>
    <property type="evidence" value="ECO:0007669"/>
    <property type="project" value="UniProtKB-KW"/>
</dbReference>
<dbReference type="SUPFAM" id="SSF53067">
    <property type="entry name" value="Actin-like ATPase domain"/>
    <property type="match status" value="2"/>
</dbReference>
<dbReference type="PANTHER" id="PTHR11735">
    <property type="entry name" value="TRNA N6-ADENOSINE THREONYLCARBAMOYLTRANSFERASE"/>
    <property type="match status" value="1"/>
</dbReference>
<evidence type="ECO:0000256" key="5">
    <source>
        <dbReference type="ARBA" id="ARBA00023315"/>
    </source>
</evidence>
<organism evidence="8 9">
    <name type="scientific">Candida orthopsilosis (strain 90-125)</name>
    <name type="common">Yeast</name>
    <dbReference type="NCBI Taxonomy" id="1136231"/>
    <lineage>
        <taxon>Eukaryota</taxon>
        <taxon>Fungi</taxon>
        <taxon>Dikarya</taxon>
        <taxon>Ascomycota</taxon>
        <taxon>Saccharomycotina</taxon>
        <taxon>Pichiomycetes</taxon>
        <taxon>Debaryomycetaceae</taxon>
        <taxon>Candida/Lodderomyces clade</taxon>
        <taxon>Candida</taxon>
    </lineage>
</organism>
<proteinExistence type="predicted"/>
<sequence length="372" mass="42030">MPTAAYNYHMATIANMCRVFCSKHGISATSPPDLICVTRGPGMAGSLSSSTEFAKGLSVAWNVPLVGVHHMLGHLLTSFLPQHSQQDGQAQPPQFPFLSLLCSGGHTLLVLSKSISEHEIIINVSDIAVGDSLDKCARELGMYGNMLGRELETFINNIPQSEKDEFEAMNVDTRVNNKYKFRLTLPYQTPKNGKFNDGEIQFAFAQFLSNIQEYKKKFYTSDSETSEFDEKTKRMIAYKTQELIFDHIIDRINLSLKKHGLRRQADGKFIGVRDFVCSGGVAANKRLREKLFCELRFNEIGDEPFKFHFPDLSLCTDNAIMIGLAGMEIFEKLKLKTDLSFTPLRKWPLNELTTVDSWVKISEEEINKVCKY</sequence>
<dbReference type="eggNOG" id="KOG2707">
    <property type="taxonomic scope" value="Eukaryota"/>
</dbReference>
<evidence type="ECO:0000256" key="3">
    <source>
        <dbReference type="ARBA" id="ARBA00022694"/>
    </source>
</evidence>
<dbReference type="GO" id="GO:0061711">
    <property type="term" value="F:tRNA N(6)-L-threonylcarbamoyladenine synthase activity"/>
    <property type="evidence" value="ECO:0007669"/>
    <property type="project" value="UniProtKB-EC"/>
</dbReference>
<keyword evidence="2" id="KW-0808">Transferase</keyword>
<feature type="domain" description="Gcp-like" evidence="7">
    <location>
        <begin position="2"/>
        <end position="323"/>
    </location>
</feature>